<dbReference type="InterPro" id="IPR023393">
    <property type="entry name" value="START-like_dom_sf"/>
</dbReference>
<evidence type="ECO:0000313" key="2">
    <source>
        <dbReference type="Proteomes" id="UP001429745"/>
    </source>
</evidence>
<dbReference type="InterPro" id="IPR019587">
    <property type="entry name" value="Polyketide_cyclase/dehydratase"/>
</dbReference>
<protein>
    <recommendedName>
        <fullName evidence="3">Polyketide cyclase/dehydrase/lipid transport protein</fullName>
    </recommendedName>
</protein>
<keyword evidence="2" id="KW-1185">Reference proteome</keyword>
<dbReference type="EMBL" id="JABACI010000001">
    <property type="protein sequence ID" value="NLP82814.1"/>
    <property type="molecule type" value="Genomic_DNA"/>
</dbReference>
<gene>
    <name evidence="1" type="ORF">HF576_03050</name>
</gene>
<dbReference type="Gene3D" id="3.30.530.20">
    <property type="match status" value="1"/>
</dbReference>
<organism evidence="1 2">
    <name type="scientific">Microbacterium salsuginis</name>
    <dbReference type="NCBI Taxonomy" id="2722803"/>
    <lineage>
        <taxon>Bacteria</taxon>
        <taxon>Bacillati</taxon>
        <taxon>Actinomycetota</taxon>
        <taxon>Actinomycetes</taxon>
        <taxon>Micrococcales</taxon>
        <taxon>Microbacteriaceae</taxon>
        <taxon>Microbacterium</taxon>
    </lineage>
</organism>
<evidence type="ECO:0008006" key="3">
    <source>
        <dbReference type="Google" id="ProtNLM"/>
    </source>
</evidence>
<reference evidence="1 2" key="1">
    <citation type="submission" date="2020-04" db="EMBL/GenBank/DDBJ databases">
        <title>CFH 90308 Microbacterium sp.</title>
        <authorList>
            <person name="Nie G."/>
            <person name="Ming H."/>
            <person name="Xia T."/>
        </authorList>
    </citation>
    <scope>NUCLEOTIDE SEQUENCE [LARGE SCALE GENOMIC DNA]</scope>
    <source>
        <strain evidence="1 2">CFH 90308</strain>
    </source>
</reference>
<sequence length="158" mass="17594">MGVIEFELSRVVPAGIADVFARLADIERYSDWMPVKGSMLRRTRQTSPGAPGLGTTYLDDTSFGPTPGEISEFEPPHTLVYHWWDKTKKGTLQLEGWPAYRLEATDEGSTLVHHHAEVRTYGMYRLATPVLRRIAVKERTATLEALAMSFGAAERATG</sequence>
<proteinExistence type="predicted"/>
<dbReference type="RefSeq" id="WP_168911289.1">
    <property type="nucleotide sequence ID" value="NZ_JABACI010000001.1"/>
</dbReference>
<dbReference type="Proteomes" id="UP001429745">
    <property type="component" value="Unassembled WGS sequence"/>
</dbReference>
<name>A0ABX1K720_9MICO</name>
<accession>A0ABX1K720</accession>
<comment type="caution">
    <text evidence="1">The sequence shown here is derived from an EMBL/GenBank/DDBJ whole genome shotgun (WGS) entry which is preliminary data.</text>
</comment>
<dbReference type="SUPFAM" id="SSF55961">
    <property type="entry name" value="Bet v1-like"/>
    <property type="match status" value="1"/>
</dbReference>
<dbReference type="Pfam" id="PF10604">
    <property type="entry name" value="Polyketide_cyc2"/>
    <property type="match status" value="1"/>
</dbReference>
<evidence type="ECO:0000313" key="1">
    <source>
        <dbReference type="EMBL" id="NLP82814.1"/>
    </source>
</evidence>